<dbReference type="EMBL" id="CP011371">
    <property type="protein sequence ID" value="AKJ31533.1"/>
    <property type="molecule type" value="Genomic_DNA"/>
</dbReference>
<sequence>MDWVERAARRYQTRCPDVDRLDAVELANELWRDRQNRDEPEDAVDDEIQNSGQLYDSSLD</sequence>
<reference evidence="2 3" key="1">
    <citation type="submission" date="2015-05" db="EMBL/GenBank/DDBJ databases">
        <authorList>
            <person name="Tang B."/>
            <person name="Yu Y."/>
        </authorList>
    </citation>
    <scope>NUCLEOTIDE SEQUENCE [LARGE SCALE GENOMIC DNA]</scope>
    <source>
        <strain evidence="2 3">DSM 7029</strain>
    </source>
</reference>
<keyword evidence="3" id="KW-1185">Reference proteome</keyword>
<dbReference type="KEGG" id="pbh:AAW51_4842"/>
<feature type="compositionally biased region" description="Polar residues" evidence="1">
    <location>
        <begin position="49"/>
        <end position="60"/>
    </location>
</feature>
<dbReference type="STRING" id="413882.AAW51_4842"/>
<evidence type="ECO:0000256" key="1">
    <source>
        <dbReference type="SAM" id="MobiDB-lite"/>
    </source>
</evidence>
<evidence type="ECO:0000313" key="2">
    <source>
        <dbReference type="EMBL" id="AKJ31533.1"/>
    </source>
</evidence>
<dbReference type="Proteomes" id="UP000035352">
    <property type="component" value="Chromosome"/>
</dbReference>
<feature type="region of interest" description="Disordered" evidence="1">
    <location>
        <begin position="32"/>
        <end position="60"/>
    </location>
</feature>
<protein>
    <submittedName>
        <fullName evidence="2">Uncharacterized protein</fullName>
    </submittedName>
</protein>
<accession>A0A0G3BU31</accession>
<organism evidence="2 3">
    <name type="scientific">Caldimonas brevitalea</name>
    <dbReference type="NCBI Taxonomy" id="413882"/>
    <lineage>
        <taxon>Bacteria</taxon>
        <taxon>Pseudomonadati</taxon>
        <taxon>Pseudomonadota</taxon>
        <taxon>Betaproteobacteria</taxon>
        <taxon>Burkholderiales</taxon>
        <taxon>Sphaerotilaceae</taxon>
        <taxon>Caldimonas</taxon>
    </lineage>
</organism>
<dbReference type="AlphaFoldDB" id="A0A0G3BU31"/>
<name>A0A0G3BU31_9BURK</name>
<gene>
    <name evidence="2" type="ORF">AAW51_4842</name>
</gene>
<feature type="compositionally biased region" description="Acidic residues" evidence="1">
    <location>
        <begin position="39"/>
        <end position="48"/>
    </location>
</feature>
<evidence type="ECO:0000313" key="3">
    <source>
        <dbReference type="Proteomes" id="UP000035352"/>
    </source>
</evidence>
<proteinExistence type="predicted"/>